<dbReference type="SUPFAM" id="SSF52096">
    <property type="entry name" value="ClpP/crotonase"/>
    <property type="match status" value="1"/>
</dbReference>
<keyword evidence="7" id="KW-1185">Reference proteome</keyword>
<keyword evidence="4" id="KW-0275">Fatty acid biosynthesis</keyword>
<evidence type="ECO:0000256" key="1">
    <source>
        <dbReference type="ARBA" id="ARBA00022516"/>
    </source>
</evidence>
<keyword evidence="1 4" id="KW-0444">Lipid biosynthesis</keyword>
<dbReference type="STRING" id="592026.GCWU0000282_002838"/>
<dbReference type="InterPro" id="IPR029045">
    <property type="entry name" value="ClpP/crotonase-like_dom_sf"/>
</dbReference>
<evidence type="ECO:0000256" key="4">
    <source>
        <dbReference type="HAMAP-Rule" id="MF_01395"/>
    </source>
</evidence>
<sequence>MKIAQIFSRRKDDLNALNRARKEKSNDKTGEGIICPSCENEITRERLKTELGVCPVCGHYFPLSPMQRMAVLSDEKQVKRRFQPLKSINPIDFPDYEEKLKENREKTRQNDAIVTEIIKIGGVTTAVGVLDGRFLLGSMGTVVGEEVARLAEYAEKKNLPLVIFSASGGARMQEGIFSLMQMAKTAAVIEKFKNNGGLFISVLTNPTTGGVSASFASLGDITIAEPKSLICFAGPRVIEQTIGEKLPEGFQRAEFLLEHGRLDAVVERKDMKDWLSKVLRLHNTK</sequence>
<keyword evidence="4" id="KW-0963">Cytoplasm</keyword>
<dbReference type="AlphaFoldDB" id="V2XIL9"/>
<dbReference type="GO" id="GO:0003989">
    <property type="term" value="F:acetyl-CoA carboxylase activity"/>
    <property type="evidence" value="ECO:0007669"/>
    <property type="project" value="InterPro"/>
</dbReference>
<keyword evidence="2 4" id="KW-0808">Transferase</keyword>
<evidence type="ECO:0000259" key="5">
    <source>
        <dbReference type="PROSITE" id="PS50980"/>
    </source>
</evidence>
<dbReference type="GO" id="GO:0016743">
    <property type="term" value="F:carboxyl- or carbamoyltransferase activity"/>
    <property type="evidence" value="ECO:0007669"/>
    <property type="project" value="UniProtKB-UniRule"/>
</dbReference>
<dbReference type="HOGENOM" id="CLU_015486_1_0_9"/>
<accession>V2XIL9</accession>
<keyword evidence="4" id="KW-0547">Nucleotide-binding</keyword>
<feature type="zinc finger region" description="C4-type" evidence="4">
    <location>
        <begin position="35"/>
        <end position="57"/>
    </location>
</feature>
<reference evidence="6 7" key="1">
    <citation type="submission" date="2013-06" db="EMBL/GenBank/DDBJ databases">
        <authorList>
            <person name="Weinstock G."/>
            <person name="Sodergren E."/>
            <person name="Clifton S."/>
            <person name="Fulton L."/>
            <person name="Fulton B."/>
            <person name="Courtney L."/>
            <person name="Fronick C."/>
            <person name="Harrison M."/>
            <person name="Strong C."/>
            <person name="Farmer C."/>
            <person name="Delahaunty K."/>
            <person name="Markovic C."/>
            <person name="Hall O."/>
            <person name="Minx P."/>
            <person name="Tomlinson C."/>
            <person name="Mitreva M."/>
            <person name="Nelson J."/>
            <person name="Hou S."/>
            <person name="Wollam A."/>
            <person name="Pepin K.H."/>
            <person name="Johnson M."/>
            <person name="Bhonagiri V."/>
            <person name="Nash W.E."/>
            <person name="Warren W."/>
            <person name="Chinwalla A."/>
            <person name="Mardis E.R."/>
            <person name="Wilson R.K."/>
        </authorList>
    </citation>
    <scope>NUCLEOTIDE SEQUENCE [LARGE SCALE GENOMIC DNA]</scope>
    <source>
        <strain evidence="6 7">ATCC 51271</strain>
    </source>
</reference>
<dbReference type="Pfam" id="PF01039">
    <property type="entry name" value="Carboxyl_trans"/>
    <property type="match status" value="1"/>
</dbReference>
<feature type="binding site" evidence="4">
    <location>
        <position position="54"/>
    </location>
    <ligand>
        <name>Zn(2+)</name>
        <dbReference type="ChEBI" id="CHEBI:29105"/>
    </ligand>
</feature>
<dbReference type="GO" id="GO:0005524">
    <property type="term" value="F:ATP binding"/>
    <property type="evidence" value="ECO:0007669"/>
    <property type="project" value="UniProtKB-KW"/>
</dbReference>
<dbReference type="PRINTS" id="PR01070">
    <property type="entry name" value="ACCCTRFRASEB"/>
</dbReference>
<comment type="subcellular location">
    <subcellularLocation>
        <location evidence="4">Cytoplasm</location>
    </subcellularLocation>
</comment>
<evidence type="ECO:0000313" key="7">
    <source>
        <dbReference type="Proteomes" id="UP000018227"/>
    </source>
</evidence>
<dbReference type="OrthoDB" id="9772975at2"/>
<gene>
    <name evidence="4" type="primary">accD</name>
    <name evidence="6" type="ORF">GCWU0000282_002838</name>
</gene>
<comment type="function">
    <text evidence="4">Component of the acetyl coenzyme A carboxylase (ACC) complex. Biotin carboxylase (BC) catalyzes the carboxylation of biotin on its carrier protein (BCCP) and then the CO(2) group is transferred by the transcarboxylase to acetyl-CoA to form malonyl-CoA.</text>
</comment>
<protein>
    <recommendedName>
        <fullName evidence="4">Acetyl-coenzyme A carboxylase carboxyl transferase subunit beta</fullName>
        <shortName evidence="4">ACCase subunit beta</shortName>
        <shortName evidence="4">Acetyl-CoA carboxylase carboxyltransferase subunit beta</shortName>
        <ecNumber evidence="4">2.1.3.15</ecNumber>
    </recommendedName>
</protein>
<dbReference type="PANTHER" id="PTHR42995">
    <property type="entry name" value="ACETYL-COENZYME A CARBOXYLASE CARBOXYL TRANSFERASE SUBUNIT BETA, CHLOROPLASTIC"/>
    <property type="match status" value="1"/>
</dbReference>
<comment type="pathway">
    <text evidence="4">Lipid metabolism; malonyl-CoA biosynthesis; malonyl-CoA from acetyl-CoA: step 1/1.</text>
</comment>
<comment type="subunit">
    <text evidence="4">Acetyl-CoA carboxylase is a heterohexamer composed of biotin carboxyl carrier protein (AccB), biotin carboxylase (AccC) and two subunits each of ACCase subunit alpha (AccA) and ACCase subunit beta (AccD).</text>
</comment>
<dbReference type="eggNOG" id="COG0777">
    <property type="taxonomic scope" value="Bacteria"/>
</dbReference>
<dbReference type="RefSeq" id="WP_023355681.1">
    <property type="nucleotide sequence ID" value="NZ_KI535370.1"/>
</dbReference>
<dbReference type="GO" id="GO:2001295">
    <property type="term" value="P:malonyl-CoA biosynthetic process"/>
    <property type="evidence" value="ECO:0007669"/>
    <property type="project" value="UniProtKB-UniRule"/>
</dbReference>
<feature type="domain" description="CoA carboxyltransferase N-terminal" evidence="5">
    <location>
        <begin position="31"/>
        <end position="285"/>
    </location>
</feature>
<dbReference type="PROSITE" id="PS50980">
    <property type="entry name" value="COA_CT_NTER"/>
    <property type="match status" value="1"/>
</dbReference>
<comment type="caution">
    <text evidence="6">The sequence shown here is derived from an EMBL/GenBank/DDBJ whole genome shotgun (WGS) entry which is preliminary data.</text>
</comment>
<comment type="catalytic activity">
    <reaction evidence="4">
        <text>N(6)-carboxybiotinyl-L-lysyl-[protein] + acetyl-CoA = N(6)-biotinyl-L-lysyl-[protein] + malonyl-CoA</text>
        <dbReference type="Rhea" id="RHEA:54728"/>
        <dbReference type="Rhea" id="RHEA-COMP:10505"/>
        <dbReference type="Rhea" id="RHEA-COMP:10506"/>
        <dbReference type="ChEBI" id="CHEBI:57288"/>
        <dbReference type="ChEBI" id="CHEBI:57384"/>
        <dbReference type="ChEBI" id="CHEBI:83144"/>
        <dbReference type="ChEBI" id="CHEBI:83145"/>
        <dbReference type="EC" id="2.1.3.15"/>
    </reaction>
</comment>
<name>V2XIL9_9FIRM</name>
<keyword evidence="4" id="KW-0862">Zinc</keyword>
<feature type="binding site" evidence="4">
    <location>
        <position position="38"/>
    </location>
    <ligand>
        <name>Zn(2+)</name>
        <dbReference type="ChEBI" id="CHEBI:29105"/>
    </ligand>
</feature>
<proteinExistence type="inferred from homology"/>
<organism evidence="6 7">
    <name type="scientific">Catonella morbi ATCC 51271</name>
    <dbReference type="NCBI Taxonomy" id="592026"/>
    <lineage>
        <taxon>Bacteria</taxon>
        <taxon>Bacillati</taxon>
        <taxon>Bacillota</taxon>
        <taxon>Clostridia</taxon>
        <taxon>Lachnospirales</taxon>
        <taxon>Lachnospiraceae</taxon>
        <taxon>Catonella</taxon>
    </lineage>
</organism>
<keyword evidence="4" id="KW-0479">Metal-binding</keyword>
<evidence type="ECO:0000256" key="3">
    <source>
        <dbReference type="ARBA" id="ARBA00023098"/>
    </source>
</evidence>
<evidence type="ECO:0000256" key="2">
    <source>
        <dbReference type="ARBA" id="ARBA00022679"/>
    </source>
</evidence>
<dbReference type="Proteomes" id="UP000018227">
    <property type="component" value="Unassembled WGS sequence"/>
</dbReference>
<dbReference type="EC" id="2.1.3.15" evidence="4"/>
<comment type="cofactor">
    <cofactor evidence="4">
        <name>Zn(2+)</name>
        <dbReference type="ChEBI" id="CHEBI:29105"/>
    </cofactor>
    <text evidence="4">Binds 1 zinc ion per subunit.</text>
</comment>
<dbReference type="HAMAP" id="MF_01395">
    <property type="entry name" value="AcetylCoA_CT_beta"/>
    <property type="match status" value="1"/>
</dbReference>
<dbReference type="GO" id="GO:0006633">
    <property type="term" value="P:fatty acid biosynthetic process"/>
    <property type="evidence" value="ECO:0007669"/>
    <property type="project" value="UniProtKB-KW"/>
</dbReference>
<feature type="binding site" evidence="4">
    <location>
        <position position="35"/>
    </location>
    <ligand>
        <name>Zn(2+)</name>
        <dbReference type="ChEBI" id="CHEBI:29105"/>
    </ligand>
</feature>
<keyword evidence="4" id="KW-0067">ATP-binding</keyword>
<dbReference type="Gene3D" id="3.90.226.10">
    <property type="entry name" value="2-enoyl-CoA Hydratase, Chain A, domain 1"/>
    <property type="match status" value="1"/>
</dbReference>
<dbReference type="InterPro" id="IPR034733">
    <property type="entry name" value="AcCoA_carboxyl_beta"/>
</dbReference>
<dbReference type="NCBIfam" id="TIGR00515">
    <property type="entry name" value="accD"/>
    <property type="match status" value="1"/>
</dbReference>
<dbReference type="InterPro" id="IPR000438">
    <property type="entry name" value="Acetyl_CoA_COase_Trfase_b_su"/>
</dbReference>
<keyword evidence="4" id="KW-0863">Zinc-finger</keyword>
<dbReference type="EMBL" id="ACIL03000017">
    <property type="protein sequence ID" value="ESL02019.1"/>
    <property type="molecule type" value="Genomic_DNA"/>
</dbReference>
<dbReference type="GO" id="GO:0009317">
    <property type="term" value="C:acetyl-CoA carboxylase complex"/>
    <property type="evidence" value="ECO:0007669"/>
    <property type="project" value="InterPro"/>
</dbReference>
<keyword evidence="3 4" id="KW-0443">Lipid metabolism</keyword>
<dbReference type="InterPro" id="IPR011762">
    <property type="entry name" value="COA_CT_N"/>
</dbReference>
<dbReference type="PANTHER" id="PTHR42995:SF5">
    <property type="entry name" value="ACETYL-COENZYME A CARBOXYLASE CARBOXYL TRANSFERASE SUBUNIT BETA, CHLOROPLASTIC"/>
    <property type="match status" value="1"/>
</dbReference>
<feature type="binding site" evidence="4">
    <location>
        <position position="57"/>
    </location>
    <ligand>
        <name>Zn(2+)</name>
        <dbReference type="ChEBI" id="CHEBI:29105"/>
    </ligand>
</feature>
<dbReference type="UniPathway" id="UPA00655">
    <property type="reaction ID" value="UER00711"/>
</dbReference>
<dbReference type="GO" id="GO:0008270">
    <property type="term" value="F:zinc ion binding"/>
    <property type="evidence" value="ECO:0007669"/>
    <property type="project" value="UniProtKB-UniRule"/>
</dbReference>
<keyword evidence="4" id="KW-0276">Fatty acid metabolism</keyword>
<comment type="similarity">
    <text evidence="4">Belongs to the AccD/PCCB family.</text>
</comment>
<evidence type="ECO:0000313" key="6">
    <source>
        <dbReference type="EMBL" id="ESL02019.1"/>
    </source>
</evidence>